<keyword evidence="8" id="KW-0460">Magnesium</keyword>
<keyword evidence="3" id="KW-0808">Transferase</keyword>
<evidence type="ECO:0000256" key="7">
    <source>
        <dbReference type="ARBA" id="ARBA00022840"/>
    </source>
</evidence>
<dbReference type="GO" id="GO:0005524">
    <property type="term" value="F:ATP binding"/>
    <property type="evidence" value="ECO:0007669"/>
    <property type="project" value="UniProtKB-KW"/>
</dbReference>
<accession>X0WJJ8</accession>
<dbReference type="CDD" id="cd05403">
    <property type="entry name" value="NT_KNTase_like"/>
    <property type="match status" value="1"/>
</dbReference>
<evidence type="ECO:0000256" key="8">
    <source>
        <dbReference type="ARBA" id="ARBA00022842"/>
    </source>
</evidence>
<evidence type="ECO:0000256" key="1">
    <source>
        <dbReference type="ARBA" id="ARBA00001946"/>
    </source>
</evidence>
<dbReference type="PANTHER" id="PTHR33571">
    <property type="entry name" value="SSL8005 PROTEIN"/>
    <property type="match status" value="1"/>
</dbReference>
<keyword evidence="6" id="KW-0547">Nucleotide-binding</keyword>
<evidence type="ECO:0000256" key="3">
    <source>
        <dbReference type="ARBA" id="ARBA00022679"/>
    </source>
</evidence>
<keyword evidence="4" id="KW-0548">Nucleotidyltransferase</keyword>
<evidence type="ECO:0000256" key="2">
    <source>
        <dbReference type="ARBA" id="ARBA00022649"/>
    </source>
</evidence>
<keyword evidence="5" id="KW-0479">Metal-binding</keyword>
<dbReference type="EMBL" id="BARS01022281">
    <property type="protein sequence ID" value="GAG12861.1"/>
    <property type="molecule type" value="Genomic_DNA"/>
</dbReference>
<comment type="caution">
    <text evidence="11">The sequence shown here is derived from an EMBL/GenBank/DDBJ whole genome shotgun (WGS) entry which is preliminary data.</text>
</comment>
<evidence type="ECO:0000259" key="10">
    <source>
        <dbReference type="Pfam" id="PF01909"/>
    </source>
</evidence>
<protein>
    <recommendedName>
        <fullName evidence="10">Polymerase nucleotidyl transferase domain-containing protein</fullName>
    </recommendedName>
</protein>
<evidence type="ECO:0000256" key="9">
    <source>
        <dbReference type="ARBA" id="ARBA00038276"/>
    </source>
</evidence>
<feature type="domain" description="Polymerase nucleotidyl transferase" evidence="10">
    <location>
        <begin position="12"/>
        <end position="88"/>
    </location>
</feature>
<keyword evidence="2" id="KW-1277">Toxin-antitoxin system</keyword>
<evidence type="ECO:0000313" key="11">
    <source>
        <dbReference type="EMBL" id="GAG12861.1"/>
    </source>
</evidence>
<evidence type="ECO:0000256" key="4">
    <source>
        <dbReference type="ARBA" id="ARBA00022695"/>
    </source>
</evidence>
<reference evidence="11" key="1">
    <citation type="journal article" date="2014" name="Front. Microbiol.">
        <title>High frequency of phylogenetically diverse reductive dehalogenase-homologous genes in deep subseafloor sedimentary metagenomes.</title>
        <authorList>
            <person name="Kawai M."/>
            <person name="Futagami T."/>
            <person name="Toyoda A."/>
            <person name="Takaki Y."/>
            <person name="Nishi S."/>
            <person name="Hori S."/>
            <person name="Arai W."/>
            <person name="Tsubouchi T."/>
            <person name="Morono Y."/>
            <person name="Uchiyama I."/>
            <person name="Ito T."/>
            <person name="Fujiyama A."/>
            <person name="Inagaki F."/>
            <person name="Takami H."/>
        </authorList>
    </citation>
    <scope>NUCLEOTIDE SEQUENCE</scope>
    <source>
        <strain evidence="11">Expedition CK06-06</strain>
    </source>
</reference>
<name>X0WJJ8_9ZZZZ</name>
<organism evidence="11">
    <name type="scientific">marine sediment metagenome</name>
    <dbReference type="NCBI Taxonomy" id="412755"/>
    <lineage>
        <taxon>unclassified sequences</taxon>
        <taxon>metagenomes</taxon>
        <taxon>ecological metagenomes</taxon>
    </lineage>
</organism>
<dbReference type="InterPro" id="IPR002934">
    <property type="entry name" value="Polymerase_NTP_transf_dom"/>
</dbReference>
<dbReference type="GO" id="GO:0016779">
    <property type="term" value="F:nucleotidyltransferase activity"/>
    <property type="evidence" value="ECO:0007669"/>
    <property type="project" value="UniProtKB-KW"/>
</dbReference>
<evidence type="ECO:0000256" key="6">
    <source>
        <dbReference type="ARBA" id="ARBA00022741"/>
    </source>
</evidence>
<comment type="cofactor">
    <cofactor evidence="1">
        <name>Mg(2+)</name>
        <dbReference type="ChEBI" id="CHEBI:18420"/>
    </cofactor>
</comment>
<dbReference type="SUPFAM" id="SSF81301">
    <property type="entry name" value="Nucleotidyltransferase"/>
    <property type="match status" value="1"/>
</dbReference>
<proteinExistence type="inferred from homology"/>
<gene>
    <name evidence="11" type="ORF">S01H1_35650</name>
</gene>
<dbReference type="PANTHER" id="PTHR33571:SF12">
    <property type="entry name" value="BSL3053 PROTEIN"/>
    <property type="match status" value="1"/>
</dbReference>
<evidence type="ECO:0000256" key="5">
    <source>
        <dbReference type="ARBA" id="ARBA00022723"/>
    </source>
</evidence>
<dbReference type="Gene3D" id="3.30.460.10">
    <property type="entry name" value="Beta Polymerase, domain 2"/>
    <property type="match status" value="1"/>
</dbReference>
<dbReference type="InterPro" id="IPR043519">
    <property type="entry name" value="NT_sf"/>
</dbReference>
<dbReference type="InterPro" id="IPR052038">
    <property type="entry name" value="Type-VII_TA_antitoxin"/>
</dbReference>
<dbReference type="GO" id="GO:0046872">
    <property type="term" value="F:metal ion binding"/>
    <property type="evidence" value="ECO:0007669"/>
    <property type="project" value="UniProtKB-KW"/>
</dbReference>
<dbReference type="Pfam" id="PF01909">
    <property type="entry name" value="NTP_transf_2"/>
    <property type="match status" value="1"/>
</dbReference>
<sequence length="103" mass="11923">MAIQVNISKNKIAAFCRRNHIRSLAFFGSVLRADFGPDSDVDVLVEFEHGQKHGLMDLVRMEEELTEMFGQKADLVERRAVERSENYIRRQHVLESVEEVYVA</sequence>
<keyword evidence="7" id="KW-0067">ATP-binding</keyword>
<dbReference type="AlphaFoldDB" id="X0WJJ8"/>
<comment type="similarity">
    <text evidence="9">Belongs to the MntA antitoxin family.</text>
</comment>